<proteinExistence type="predicted"/>
<protein>
    <submittedName>
        <fullName evidence="2">DUF1467 family protein</fullName>
    </submittedName>
</protein>
<evidence type="ECO:0000313" key="2">
    <source>
        <dbReference type="EMBL" id="MBO0344539.1"/>
    </source>
</evidence>
<gene>
    <name evidence="2" type="ORF">J0X15_04820</name>
</gene>
<evidence type="ECO:0000313" key="3">
    <source>
        <dbReference type="Proteomes" id="UP000664779"/>
    </source>
</evidence>
<keyword evidence="1" id="KW-1133">Transmembrane helix</keyword>
<sequence length="95" mass="10430">MSIVFGLAIYFMIWWIVLFAALPFGSKRTQQEAGEVTPGTEPGAPEKPEFVKVIVMTTIIATLLFGALVWFRNSGLTLDDLPLPRPPSKSYDAAS</sequence>
<feature type="transmembrane region" description="Helical" evidence="1">
    <location>
        <begin position="7"/>
        <end position="25"/>
    </location>
</feature>
<organism evidence="2 3">
    <name type="scientific">Roseibium limicola</name>
    <dbReference type="NCBI Taxonomy" id="2816037"/>
    <lineage>
        <taxon>Bacteria</taxon>
        <taxon>Pseudomonadati</taxon>
        <taxon>Pseudomonadota</taxon>
        <taxon>Alphaproteobacteria</taxon>
        <taxon>Hyphomicrobiales</taxon>
        <taxon>Stappiaceae</taxon>
        <taxon>Roseibium</taxon>
    </lineage>
</organism>
<name>A0A939EP41_9HYPH</name>
<dbReference type="AlphaFoldDB" id="A0A939EP41"/>
<accession>A0A939EP41</accession>
<dbReference type="InterPro" id="IPR009935">
    <property type="entry name" value="DUF1467"/>
</dbReference>
<reference evidence="2" key="1">
    <citation type="submission" date="2021-03" db="EMBL/GenBank/DDBJ databases">
        <title>Roseibium sp. CAU 1637 isolated from Incheon.</title>
        <authorList>
            <person name="Kim W."/>
        </authorList>
    </citation>
    <scope>NUCLEOTIDE SEQUENCE</scope>
    <source>
        <strain evidence="2">CAU 1637</strain>
    </source>
</reference>
<dbReference type="RefSeq" id="WP_206938634.1">
    <property type="nucleotide sequence ID" value="NZ_JAFLNF010000002.1"/>
</dbReference>
<feature type="transmembrane region" description="Helical" evidence="1">
    <location>
        <begin position="50"/>
        <end position="71"/>
    </location>
</feature>
<comment type="caution">
    <text evidence="2">The sequence shown here is derived from an EMBL/GenBank/DDBJ whole genome shotgun (WGS) entry which is preliminary data.</text>
</comment>
<dbReference type="EMBL" id="JAFLNF010000002">
    <property type="protein sequence ID" value="MBO0344539.1"/>
    <property type="molecule type" value="Genomic_DNA"/>
</dbReference>
<keyword evidence="3" id="KW-1185">Reference proteome</keyword>
<evidence type="ECO:0000256" key="1">
    <source>
        <dbReference type="SAM" id="Phobius"/>
    </source>
</evidence>
<keyword evidence="1" id="KW-0472">Membrane</keyword>
<dbReference type="Proteomes" id="UP000664779">
    <property type="component" value="Unassembled WGS sequence"/>
</dbReference>
<keyword evidence="1" id="KW-0812">Transmembrane</keyword>
<dbReference type="Pfam" id="PF07330">
    <property type="entry name" value="DUF1467"/>
    <property type="match status" value="1"/>
</dbReference>